<evidence type="ECO:0000313" key="3">
    <source>
        <dbReference type="EMBL" id="OCF60941.1"/>
    </source>
</evidence>
<dbReference type="OrthoDB" id="4584900at2759"/>
<protein>
    <submittedName>
        <fullName evidence="3">Uncharacterized protein</fullName>
    </submittedName>
</protein>
<evidence type="ECO:0000256" key="2">
    <source>
        <dbReference type="SAM" id="SignalP"/>
    </source>
</evidence>
<feature type="signal peptide" evidence="2">
    <location>
        <begin position="1"/>
        <end position="23"/>
    </location>
</feature>
<feature type="chain" id="PRO_5008629109" evidence="2">
    <location>
        <begin position="24"/>
        <end position="91"/>
    </location>
</feature>
<evidence type="ECO:0000313" key="4">
    <source>
        <dbReference type="Proteomes" id="UP000092583"/>
    </source>
</evidence>
<dbReference type="Proteomes" id="UP000092583">
    <property type="component" value="Unassembled WGS sequence"/>
</dbReference>
<dbReference type="EMBL" id="KI669459">
    <property type="protein sequence ID" value="OCF60941.1"/>
    <property type="molecule type" value="Genomic_DNA"/>
</dbReference>
<dbReference type="AlphaFoldDB" id="A0A1B9IZH4"/>
<reference evidence="4" key="2">
    <citation type="submission" date="2013-12" db="EMBL/GenBank/DDBJ databases">
        <title>Evolution of pathogenesis and genome organization in the Tremellales.</title>
        <authorList>
            <person name="Cuomo C."/>
            <person name="Litvintseva A."/>
            <person name="Heitman J."/>
            <person name="Chen Y."/>
            <person name="Sun S."/>
            <person name="Springer D."/>
            <person name="Dromer F."/>
            <person name="Young S."/>
            <person name="Zeng Q."/>
            <person name="Chapman S."/>
            <person name="Gujja S."/>
            <person name="Saif S."/>
            <person name="Birren B."/>
        </authorList>
    </citation>
    <scope>NUCLEOTIDE SEQUENCE [LARGE SCALE GENOMIC DNA]</scope>
    <source>
        <strain evidence="4">CBS 10435</strain>
    </source>
</reference>
<keyword evidence="2" id="KW-0732">Signal</keyword>
<proteinExistence type="predicted"/>
<feature type="region of interest" description="Disordered" evidence="1">
    <location>
        <begin position="28"/>
        <end position="91"/>
    </location>
</feature>
<gene>
    <name evidence="3" type="ORF">L486_00585</name>
</gene>
<feature type="compositionally biased region" description="Polar residues" evidence="1">
    <location>
        <begin position="46"/>
        <end position="59"/>
    </location>
</feature>
<reference evidence="3 4" key="1">
    <citation type="submission" date="2013-07" db="EMBL/GenBank/DDBJ databases">
        <title>The Genome Sequence of Kwoniella mangroviensis CBS10435.</title>
        <authorList>
            <consortium name="The Broad Institute Genome Sequencing Platform"/>
            <person name="Cuomo C."/>
            <person name="Litvintseva A."/>
            <person name="Chen Y."/>
            <person name="Heitman J."/>
            <person name="Sun S."/>
            <person name="Springer D."/>
            <person name="Dromer F."/>
            <person name="Young S.K."/>
            <person name="Zeng Q."/>
            <person name="Gargeya S."/>
            <person name="Fitzgerald M."/>
            <person name="Abouelleil A."/>
            <person name="Alvarado L."/>
            <person name="Berlin A.M."/>
            <person name="Chapman S.B."/>
            <person name="Dewar J."/>
            <person name="Goldberg J."/>
            <person name="Griggs A."/>
            <person name="Gujja S."/>
            <person name="Hansen M."/>
            <person name="Howarth C."/>
            <person name="Imamovic A."/>
            <person name="Larimer J."/>
            <person name="McCowan C."/>
            <person name="Murphy C."/>
            <person name="Pearson M."/>
            <person name="Priest M."/>
            <person name="Roberts A."/>
            <person name="Saif S."/>
            <person name="Shea T."/>
            <person name="Sykes S."/>
            <person name="Wortman J."/>
            <person name="Nusbaum C."/>
            <person name="Birren B."/>
        </authorList>
    </citation>
    <scope>NUCLEOTIDE SEQUENCE [LARGE SCALE GENOMIC DNA]</scope>
    <source>
        <strain evidence="3 4">CBS 10435</strain>
    </source>
</reference>
<keyword evidence="4" id="KW-1185">Reference proteome</keyword>
<evidence type="ECO:0000256" key="1">
    <source>
        <dbReference type="SAM" id="MobiDB-lite"/>
    </source>
</evidence>
<organism evidence="3 4">
    <name type="scientific">Kwoniella mangroviensis CBS 10435</name>
    <dbReference type="NCBI Taxonomy" id="1331196"/>
    <lineage>
        <taxon>Eukaryota</taxon>
        <taxon>Fungi</taxon>
        <taxon>Dikarya</taxon>
        <taxon>Basidiomycota</taxon>
        <taxon>Agaricomycotina</taxon>
        <taxon>Tremellomycetes</taxon>
        <taxon>Tremellales</taxon>
        <taxon>Cryptococcaceae</taxon>
        <taxon>Kwoniella</taxon>
    </lineage>
</organism>
<accession>A0A1B9IZH4</accession>
<name>A0A1B9IZH4_9TREE</name>
<sequence>MSSPRSFLTLFISLIYLIATCHAAPAFHPPTRANGFDNRPQRTLLEPTQSQQPTRNLTNAEKLARGLPLNKPERLYKPSFPRALQPRQSKR</sequence>